<gene>
    <name evidence="3" type="ORF">NW762_002094</name>
</gene>
<feature type="compositionally biased region" description="Basic and acidic residues" evidence="2">
    <location>
        <begin position="87"/>
        <end position="107"/>
    </location>
</feature>
<evidence type="ECO:0000313" key="3">
    <source>
        <dbReference type="EMBL" id="KAJ4270413.1"/>
    </source>
</evidence>
<sequence length="615" mass="68785">MSDKPHWSSLRRDEASSDHLPRRARSRGPSRGHQGTDRRLTPSEVSEWTKVKQEPVRSVTLGDVGHWFKDKLPSNRPEQGGTLRKRGYWEKEEGKGTEPFLDIKTEVEQPSTSTSLPEPQHLITSHQQGRRSGTGGSDRLMDWNTPKNLSEALPDSGPLPKGNAPTNHTPPTTQRRWNDFSSLRIGKKRDRKMTGDHIETKKDKTKAGPVHTSKAQPTSTTMEETPSLLEVLEATRRDRRRARRERESLRESGDYLGVQGINPQTGVLDVTSDSGESAMSARTEQRLKQLKTQVQNASSAAEKKEAENEIVKIHLDHDVAKLRRREKAEKQLAALITGKWRRGTHQWSSIREPDLSPIAQSQRSVSLLSRRQSRLDQDMAKQDGLVDLSLAIDQPDLRQLPSKELSHSSDTVVRTPHRRSLANLSPAALELFENDIDFNSPSELRLDGELFSEPVAGPLLNTKERQGDVLSGIKNSQGVKESHAGIVAPGDDQDQISTPKPFLDELQWWKVDPGGIRAIRTITSSESLSDLSTNRRRPTTGYGPNPTSMKIILDTSSCLKDTLHEGFVQDSMTSPKRLTTLQMTLEPTTQRLPEESQSRTTMGFTHHQQVLTGSA</sequence>
<feature type="compositionally biased region" description="Basic and acidic residues" evidence="2">
    <location>
        <begin position="34"/>
        <end position="55"/>
    </location>
</feature>
<comment type="caution">
    <text evidence="3">The sequence shown here is derived from an EMBL/GenBank/DDBJ whole genome shotgun (WGS) entry which is preliminary data.</text>
</comment>
<protein>
    <submittedName>
        <fullName evidence="3">Uncharacterized protein</fullName>
    </submittedName>
</protein>
<reference evidence="3" key="1">
    <citation type="submission" date="2022-09" db="EMBL/GenBank/DDBJ databases">
        <title>Fusarium specimens isolated from Avocado Roots.</title>
        <authorList>
            <person name="Stajich J."/>
            <person name="Roper C."/>
            <person name="Heimlech-Rivalta G."/>
        </authorList>
    </citation>
    <scope>NUCLEOTIDE SEQUENCE</scope>
    <source>
        <strain evidence="3">CF00136</strain>
    </source>
</reference>
<evidence type="ECO:0000256" key="2">
    <source>
        <dbReference type="SAM" id="MobiDB-lite"/>
    </source>
</evidence>
<organism evidence="3 4">
    <name type="scientific">Fusarium torreyae</name>
    <dbReference type="NCBI Taxonomy" id="1237075"/>
    <lineage>
        <taxon>Eukaryota</taxon>
        <taxon>Fungi</taxon>
        <taxon>Dikarya</taxon>
        <taxon>Ascomycota</taxon>
        <taxon>Pezizomycotina</taxon>
        <taxon>Sordariomycetes</taxon>
        <taxon>Hypocreomycetidae</taxon>
        <taxon>Hypocreales</taxon>
        <taxon>Nectriaceae</taxon>
        <taxon>Fusarium</taxon>
    </lineage>
</organism>
<evidence type="ECO:0000256" key="1">
    <source>
        <dbReference type="SAM" id="Coils"/>
    </source>
</evidence>
<feature type="compositionally biased region" description="Basic and acidic residues" evidence="2">
    <location>
        <begin position="192"/>
        <end position="206"/>
    </location>
</feature>
<feature type="compositionally biased region" description="Polar residues" evidence="2">
    <location>
        <begin position="213"/>
        <end position="224"/>
    </location>
</feature>
<accession>A0A9W8SFJ6</accession>
<name>A0A9W8SFJ6_9HYPO</name>
<keyword evidence="1" id="KW-0175">Coiled coil</keyword>
<feature type="region of interest" description="Disordered" evidence="2">
    <location>
        <begin position="589"/>
        <end position="615"/>
    </location>
</feature>
<feature type="compositionally biased region" description="Basic and acidic residues" evidence="2">
    <location>
        <begin position="1"/>
        <end position="21"/>
    </location>
</feature>
<feature type="coiled-coil region" evidence="1">
    <location>
        <begin position="280"/>
        <end position="307"/>
    </location>
</feature>
<dbReference type="Proteomes" id="UP001152049">
    <property type="component" value="Unassembled WGS sequence"/>
</dbReference>
<feature type="compositionally biased region" description="Polar residues" evidence="2">
    <location>
        <begin position="108"/>
        <end position="131"/>
    </location>
</feature>
<keyword evidence="4" id="KW-1185">Reference proteome</keyword>
<feature type="region of interest" description="Disordered" evidence="2">
    <location>
        <begin position="1"/>
        <end position="267"/>
    </location>
</feature>
<feature type="compositionally biased region" description="Polar residues" evidence="2">
    <location>
        <begin position="598"/>
        <end position="615"/>
    </location>
</feature>
<feature type="compositionally biased region" description="Polar residues" evidence="2">
    <location>
        <begin position="164"/>
        <end position="181"/>
    </location>
</feature>
<dbReference type="OrthoDB" id="3439820at2759"/>
<dbReference type="EMBL" id="JAOQAZ010000002">
    <property type="protein sequence ID" value="KAJ4270413.1"/>
    <property type="molecule type" value="Genomic_DNA"/>
</dbReference>
<dbReference type="AlphaFoldDB" id="A0A9W8SFJ6"/>
<evidence type="ECO:0000313" key="4">
    <source>
        <dbReference type="Proteomes" id="UP001152049"/>
    </source>
</evidence>
<proteinExistence type="predicted"/>
<feature type="compositionally biased region" description="Basic and acidic residues" evidence="2">
    <location>
        <begin position="244"/>
        <end position="253"/>
    </location>
</feature>